<accession>A0AAU9ILX4</accession>
<evidence type="ECO:0000256" key="1">
    <source>
        <dbReference type="SAM" id="Phobius"/>
    </source>
</evidence>
<feature type="transmembrane region" description="Helical" evidence="1">
    <location>
        <begin position="243"/>
        <end position="262"/>
    </location>
</feature>
<feature type="transmembrane region" description="Helical" evidence="1">
    <location>
        <begin position="64"/>
        <end position="86"/>
    </location>
</feature>
<dbReference type="SUPFAM" id="SSF81324">
    <property type="entry name" value="Voltage-gated potassium channels"/>
    <property type="match status" value="1"/>
</dbReference>
<dbReference type="PANTHER" id="PTHR10153">
    <property type="entry name" value="SMALL CONDUCTANCE CALCIUM-ACTIVATED POTASSIUM CHANNEL"/>
    <property type="match status" value="1"/>
</dbReference>
<feature type="transmembrane region" description="Helical" evidence="1">
    <location>
        <begin position="282"/>
        <end position="302"/>
    </location>
</feature>
<dbReference type="GO" id="GO:0016020">
    <property type="term" value="C:membrane"/>
    <property type="evidence" value="ECO:0007669"/>
    <property type="project" value="InterPro"/>
</dbReference>
<dbReference type="Pfam" id="PF07885">
    <property type="entry name" value="Ion_trans_2"/>
    <property type="match status" value="1"/>
</dbReference>
<evidence type="ECO:0000259" key="2">
    <source>
        <dbReference type="Pfam" id="PF07885"/>
    </source>
</evidence>
<feature type="transmembrane region" description="Helical" evidence="1">
    <location>
        <begin position="309"/>
        <end position="330"/>
    </location>
</feature>
<name>A0AAU9ILX4_9CILI</name>
<feature type="domain" description="Potassium channel" evidence="2">
    <location>
        <begin position="250"/>
        <end position="330"/>
    </location>
</feature>
<keyword evidence="4" id="KW-1185">Reference proteome</keyword>
<evidence type="ECO:0000313" key="3">
    <source>
        <dbReference type="EMBL" id="CAG9314227.1"/>
    </source>
</evidence>
<keyword evidence="1" id="KW-1133">Transmembrane helix</keyword>
<dbReference type="AlphaFoldDB" id="A0AAU9ILX4"/>
<dbReference type="EMBL" id="CAJZBQ010000011">
    <property type="protein sequence ID" value="CAG9314227.1"/>
    <property type="molecule type" value="Genomic_DNA"/>
</dbReference>
<gene>
    <name evidence="3" type="ORF">BSTOLATCC_MIC10023</name>
</gene>
<protein>
    <recommendedName>
        <fullName evidence="2">Potassium channel domain-containing protein</fullName>
    </recommendedName>
</protein>
<sequence>MAQSKNNKKAALSGNSNAIELKMMHVVDAFKEASSYKKKLTKSWFDHEPEDEEKIKKRYLHLQWSEVVITLCAFSGFIVGAIIADVDAGLNYNVDKEVGMPILYTLSTLSAFLLVFAIIYRSYSDLEWRKERFLYSRYDNLWSAGYVPILFIECLFNFFHPVWFLDEYTYEYDCKFTGQTINYSWNATLSVIQVGRVYHLFRLWVTWSHYTSPRAQRVCKMNGTYGNTEFFIKGIMKNSPWQFVSSILLIGIMMFSYSIRVFEHPTEGLNENQNFGDFNNAMWNVVITILTIGYGDTFPVTLPGRILEFFNAFYGILSTSLMIVTLTNMLELETGEFKAKNLLERLEFQKELKKEAAKVLQSAVVYRNLLKSKNSSRLEVKIQQGNIRRNIAGFQATRAKRKRIYGIDTAEHLIEKKVNYMQELTEGNKKEWAKSLESLKDIKSRVAEIYGNKQL</sequence>
<dbReference type="Proteomes" id="UP001162131">
    <property type="component" value="Unassembled WGS sequence"/>
</dbReference>
<keyword evidence="1" id="KW-0812">Transmembrane</keyword>
<comment type="caution">
    <text evidence="3">The sequence shown here is derived from an EMBL/GenBank/DDBJ whole genome shotgun (WGS) entry which is preliminary data.</text>
</comment>
<dbReference type="PRINTS" id="PR00169">
    <property type="entry name" value="KCHANNEL"/>
</dbReference>
<dbReference type="InterPro" id="IPR015449">
    <property type="entry name" value="K_chnl_Ca-activ_SK"/>
</dbReference>
<organism evidence="3 4">
    <name type="scientific">Blepharisma stoltei</name>
    <dbReference type="NCBI Taxonomy" id="1481888"/>
    <lineage>
        <taxon>Eukaryota</taxon>
        <taxon>Sar</taxon>
        <taxon>Alveolata</taxon>
        <taxon>Ciliophora</taxon>
        <taxon>Postciliodesmatophora</taxon>
        <taxon>Heterotrichea</taxon>
        <taxon>Heterotrichida</taxon>
        <taxon>Blepharismidae</taxon>
        <taxon>Blepharisma</taxon>
    </lineage>
</organism>
<reference evidence="3" key="1">
    <citation type="submission" date="2021-09" db="EMBL/GenBank/DDBJ databases">
        <authorList>
            <consortium name="AG Swart"/>
            <person name="Singh M."/>
            <person name="Singh A."/>
            <person name="Seah K."/>
            <person name="Emmerich C."/>
        </authorList>
    </citation>
    <scope>NUCLEOTIDE SEQUENCE</scope>
    <source>
        <strain evidence="3">ATCC30299</strain>
    </source>
</reference>
<proteinExistence type="predicted"/>
<dbReference type="GO" id="GO:0016286">
    <property type="term" value="F:small conductance calcium-activated potassium channel activity"/>
    <property type="evidence" value="ECO:0007669"/>
    <property type="project" value="InterPro"/>
</dbReference>
<keyword evidence="1" id="KW-0472">Membrane</keyword>
<feature type="transmembrane region" description="Helical" evidence="1">
    <location>
        <begin position="98"/>
        <end position="120"/>
    </location>
</feature>
<dbReference type="InterPro" id="IPR013099">
    <property type="entry name" value="K_chnl_dom"/>
</dbReference>
<dbReference type="Gene3D" id="1.10.287.70">
    <property type="match status" value="1"/>
</dbReference>
<evidence type="ECO:0000313" key="4">
    <source>
        <dbReference type="Proteomes" id="UP001162131"/>
    </source>
</evidence>
<feature type="transmembrane region" description="Helical" evidence="1">
    <location>
        <begin position="141"/>
        <end position="163"/>
    </location>
</feature>